<dbReference type="Gene3D" id="6.10.140.1990">
    <property type="match status" value="1"/>
</dbReference>
<dbReference type="Gene3D" id="2.40.30.170">
    <property type="match status" value="1"/>
</dbReference>
<keyword evidence="3" id="KW-0732">Signal</keyword>
<dbReference type="PANTHER" id="PTHR30469:SF20">
    <property type="entry name" value="EFFLUX RND TRANSPORTER PERIPLASMIC ADAPTOR SUBUNIT"/>
    <property type="match status" value="1"/>
</dbReference>
<dbReference type="GO" id="GO:0030313">
    <property type="term" value="C:cell envelope"/>
    <property type="evidence" value="ECO:0007669"/>
    <property type="project" value="UniProtKB-SubCell"/>
</dbReference>
<gene>
    <name evidence="4" type="ORF">V144x_40150</name>
</gene>
<organism evidence="4 5">
    <name type="scientific">Gimesia aquarii</name>
    <dbReference type="NCBI Taxonomy" id="2527964"/>
    <lineage>
        <taxon>Bacteria</taxon>
        <taxon>Pseudomonadati</taxon>
        <taxon>Planctomycetota</taxon>
        <taxon>Planctomycetia</taxon>
        <taxon>Planctomycetales</taxon>
        <taxon>Planctomycetaceae</taxon>
        <taxon>Gimesia</taxon>
    </lineage>
</organism>
<evidence type="ECO:0000313" key="4">
    <source>
        <dbReference type="EMBL" id="QDT98509.1"/>
    </source>
</evidence>
<dbReference type="PANTHER" id="PTHR30469">
    <property type="entry name" value="MULTIDRUG RESISTANCE PROTEIN MDTA"/>
    <property type="match status" value="1"/>
</dbReference>
<feature type="coiled-coil region" evidence="2">
    <location>
        <begin position="200"/>
        <end position="234"/>
    </location>
</feature>
<accession>A0A517VZT4</accession>
<name>A0A517VZT4_9PLAN</name>
<dbReference type="GO" id="GO:0015562">
    <property type="term" value="F:efflux transmembrane transporter activity"/>
    <property type="evidence" value="ECO:0007669"/>
    <property type="project" value="TreeGrafter"/>
</dbReference>
<evidence type="ECO:0000256" key="2">
    <source>
        <dbReference type="SAM" id="Coils"/>
    </source>
</evidence>
<evidence type="ECO:0000313" key="5">
    <source>
        <dbReference type="Proteomes" id="UP000318704"/>
    </source>
</evidence>
<dbReference type="GO" id="GO:0019898">
    <property type="term" value="C:extrinsic component of membrane"/>
    <property type="evidence" value="ECO:0007669"/>
    <property type="project" value="InterPro"/>
</dbReference>
<dbReference type="Gene3D" id="2.40.420.20">
    <property type="match status" value="1"/>
</dbReference>
<dbReference type="GO" id="GO:1990281">
    <property type="term" value="C:efflux pump complex"/>
    <property type="evidence" value="ECO:0007669"/>
    <property type="project" value="TreeGrafter"/>
</dbReference>
<evidence type="ECO:0000256" key="3">
    <source>
        <dbReference type="SAM" id="SignalP"/>
    </source>
</evidence>
<dbReference type="KEGG" id="gaw:V144x_40150"/>
<dbReference type="GO" id="GO:1990961">
    <property type="term" value="P:xenobiotic detoxification by transmembrane export across the plasma membrane"/>
    <property type="evidence" value="ECO:0007669"/>
    <property type="project" value="InterPro"/>
</dbReference>
<feature type="chain" id="PRO_5022187965" evidence="3">
    <location>
        <begin position="31"/>
        <end position="564"/>
    </location>
</feature>
<reference evidence="4 5" key="1">
    <citation type="submission" date="2019-03" db="EMBL/GenBank/DDBJ databases">
        <title>Deep-cultivation of Planctomycetes and their phenomic and genomic characterization uncovers novel biology.</title>
        <authorList>
            <person name="Wiegand S."/>
            <person name="Jogler M."/>
            <person name="Boedeker C."/>
            <person name="Pinto D."/>
            <person name="Vollmers J."/>
            <person name="Rivas-Marin E."/>
            <person name="Kohn T."/>
            <person name="Peeters S.H."/>
            <person name="Heuer A."/>
            <person name="Rast P."/>
            <person name="Oberbeckmann S."/>
            <person name="Bunk B."/>
            <person name="Jeske O."/>
            <person name="Meyerdierks A."/>
            <person name="Storesund J.E."/>
            <person name="Kallscheuer N."/>
            <person name="Luecker S."/>
            <person name="Lage O.M."/>
            <person name="Pohl T."/>
            <person name="Merkel B.J."/>
            <person name="Hornburger P."/>
            <person name="Mueller R.-W."/>
            <person name="Bruemmer F."/>
            <person name="Labrenz M."/>
            <person name="Spormann A.M."/>
            <person name="Op den Camp H."/>
            <person name="Overmann J."/>
            <person name="Amann R."/>
            <person name="Jetten M.S.M."/>
            <person name="Mascher T."/>
            <person name="Medema M.H."/>
            <person name="Devos D.P."/>
            <person name="Kaster A.-K."/>
            <person name="Ovreas L."/>
            <person name="Rohde M."/>
            <person name="Galperin M.Y."/>
            <person name="Jogler C."/>
        </authorList>
    </citation>
    <scope>NUCLEOTIDE SEQUENCE [LARGE SCALE GENOMIC DNA]</scope>
    <source>
        <strain evidence="4 5">V144</strain>
    </source>
</reference>
<dbReference type="GO" id="GO:1990195">
    <property type="term" value="C:macrolide transmembrane transporter complex"/>
    <property type="evidence" value="ECO:0007669"/>
    <property type="project" value="InterPro"/>
</dbReference>
<dbReference type="SUPFAM" id="SSF111369">
    <property type="entry name" value="HlyD-like secretion proteins"/>
    <property type="match status" value="1"/>
</dbReference>
<dbReference type="EMBL" id="CP037920">
    <property type="protein sequence ID" value="QDT98509.1"/>
    <property type="molecule type" value="Genomic_DNA"/>
</dbReference>
<feature type="signal peptide" evidence="3">
    <location>
        <begin position="1"/>
        <end position="30"/>
    </location>
</feature>
<dbReference type="InterPro" id="IPR030190">
    <property type="entry name" value="MacA_alpha-hairpin_sf"/>
</dbReference>
<sequence length="564" mass="62987" precursor="true">MTFVNQPKTHIRRCLGAIVLCMILSTSCNKAPQKESAPAPLPVTVFDLHETRPSSWNRLTASIASWKTENVGFEVAGRVQFVVEPETDVSGVLYGSNAIKNEPPAILARLDPTRYELAVESAKAAVNAELRRQDATKVEIEHVIPAQLRAAEAERVLADVEMTRAKQLIASKAISKSEYDRYTALLAAKTASKDQLIGQKEQRKADLASIEANVNRLKQDLAEANRDLKDTSLLSSYPAQVSQVHAIPGAYVERGSPVCTVQMMDPMRVDVEVSAQMARNIQHGNRYPVFFRQRDGKEIELRAFVYMIDPTADPETRTFTVTLFVRNKKTKAEAPPELKGVPFARTDSIFQIVRGLGNQNNNRRYTPESAIQKDNQGLFLYKIQNRKATKLGRTNPILKVEKMRVKLGEAQIKMLGLLTFQEVELITPNEVDLDTALFTGPITVPSQKGVIWDGKTVLEDRRRWQLRPGDLVSVELGVETLPGFYVPLNSIRIEGNRKFLFKVNPDKKIRKVEIATFENVGKLIRIKATGNTKLDAGSRVVLGQAHFLKDGEAVNIVEEVEVRP</sequence>
<dbReference type="Proteomes" id="UP000318704">
    <property type="component" value="Chromosome"/>
</dbReference>
<proteinExistence type="predicted"/>
<evidence type="ECO:0000256" key="1">
    <source>
        <dbReference type="ARBA" id="ARBA00023054"/>
    </source>
</evidence>
<protein>
    <submittedName>
        <fullName evidence="4">Putative efflux pump membrane fusion protein</fullName>
    </submittedName>
</protein>
<keyword evidence="1 2" id="KW-0175">Coiled coil</keyword>
<dbReference type="RefSeq" id="WP_197998524.1">
    <property type="nucleotide sequence ID" value="NZ_CP037920.1"/>
</dbReference>
<dbReference type="AlphaFoldDB" id="A0A517VZT4"/>